<dbReference type="PATRIC" id="fig|123899.6.peg.131"/>
<evidence type="ECO:0000313" key="2">
    <source>
        <dbReference type="EMBL" id="SAI66196.1"/>
    </source>
</evidence>
<dbReference type="STRING" id="123899.SAMEA3906487_00142"/>
<evidence type="ECO:0000256" key="1">
    <source>
        <dbReference type="SAM" id="MobiDB-lite"/>
    </source>
</evidence>
<protein>
    <submittedName>
        <fullName evidence="2">Uncharacterized protein</fullName>
    </submittedName>
</protein>
<organism evidence="2 3">
    <name type="scientific">Bordetella trematum</name>
    <dbReference type="NCBI Taxonomy" id="123899"/>
    <lineage>
        <taxon>Bacteria</taxon>
        <taxon>Pseudomonadati</taxon>
        <taxon>Pseudomonadota</taxon>
        <taxon>Betaproteobacteria</taxon>
        <taxon>Burkholderiales</taxon>
        <taxon>Alcaligenaceae</taxon>
        <taxon>Bordetella</taxon>
    </lineage>
</organism>
<dbReference type="Proteomes" id="UP000076825">
    <property type="component" value="Chromosome 1"/>
</dbReference>
<name>A0A157S8E4_9BORD</name>
<dbReference type="EMBL" id="LT546645">
    <property type="protein sequence ID" value="SAI66196.1"/>
    <property type="molecule type" value="Genomic_DNA"/>
</dbReference>
<reference evidence="2 3" key="1">
    <citation type="submission" date="2016-04" db="EMBL/GenBank/DDBJ databases">
        <authorList>
            <consortium name="Pathogen Informatics"/>
        </authorList>
    </citation>
    <scope>NUCLEOTIDE SEQUENCE [LARGE SCALE GENOMIC DNA]</scope>
    <source>
        <strain evidence="2 3">H044680328</strain>
    </source>
</reference>
<gene>
    <name evidence="2" type="ORF">SAMEA3906487_00142</name>
</gene>
<dbReference type="KEGG" id="btrm:SAMEA390648700142"/>
<keyword evidence="3" id="KW-1185">Reference proteome</keyword>
<accession>A0A157S8E4</accession>
<evidence type="ECO:0000313" key="3">
    <source>
        <dbReference type="Proteomes" id="UP000076825"/>
    </source>
</evidence>
<feature type="region of interest" description="Disordered" evidence="1">
    <location>
        <begin position="1"/>
        <end position="69"/>
    </location>
</feature>
<dbReference type="AlphaFoldDB" id="A0A157S8E4"/>
<dbReference type="GeneID" id="56591537"/>
<sequence length="69" mass="6849">MSSLISKPKTPSIPDPAPPPAPPATTDAAAAGQAEAERVRRKRGTASTILTSDAAARPGSVATKTLLGA</sequence>
<feature type="compositionally biased region" description="Pro residues" evidence="1">
    <location>
        <begin position="11"/>
        <end position="23"/>
    </location>
</feature>
<dbReference type="RefSeq" id="WP_127070876.1">
    <property type="nucleotide sequence ID" value="NZ_CP016340.1"/>
</dbReference>
<proteinExistence type="predicted"/>